<name>A0A4S4LMR2_9AGAM</name>
<dbReference type="InterPro" id="IPR001714">
    <property type="entry name" value="Pept_M24_MAP"/>
</dbReference>
<sequence length="951" mass="105233">MADDLGEKRYNERLAMEDPQLTYQNIRRAAEVHRIVRKHARKFIRPGMTMTEIAENIEDGTRALVEEHGLDSGIGFPTGLSLNNCAAHYTPNAGDTVVLQKEDVLKVDFGVHVKGRIVDSAFTLTFEPTYDKLLEAVKAATDAAVREAGIDVRLGDIGAAIQETMESYEVEVGSKVYPVKAIGNLSGHSIDLYQIHAGKSVLQVKNDDQTKMEEGEYFAIETFGSTGRGRVVESGDCSHYAKIQNAPHVPLRNTRSYFAQRSKKWSVEETTTDQIFRICMAFMLRWPFSRVESSAKNIEISSAQAVQTVTTGSAGRPIKRRSSVSTLLRHYEKPGIAPPSSRIDPSLQQSEGRVISLWDAWKFAAFAAIKATEMASDVLSYHIWGPRKKSWGIQMTIFTSLMRNAGQHSDLVDIATMRMFIALSTLVPLPPDALVTPVTFRVQKRALRGILAQYDSQEDGSRELSGEWVVSKNLWQRLQAEWKATHSMPTAGTGGSQRKQHKDRVILYLHGGAYYLFSPATHRGITIPLSKFTDARVFAIDYRLAPETRFPGPLHDATITYFRLIYDLHIPPENILLAGDSAGGGLSLALLMYLRDNNYPLPAGAILMSPWVDLTMSCDSWDSNAQFDVVPIPTSGHHLNPVACYLGPHMERYLTHPYASPLFGDVSGLPPILIQAGEAEVLRDEITLFAHKATLAGVKVQHELYEDATHVFQAFPFIDASHEAFLSCRDFVRNILPLVQAQAPQFLDYVAETGLEQEIDNAMTKLVRGSGAGSASQGCRSFDDLTDGSDTESEEHVDEDEEFSSCMAAAGLSGEGLGLMTPPRSLDHSESDLDPDSDGQGGFSSRRLQSGSPRRDGRLNNRLRMRRSMDSLKQSIPCPPSPSSKRTLRRSRSRPPLNHHHIRLSSLNMSTMAPVPMPTIRASSSNPDISSMCQQLERSGPANQTTTFRSQ</sequence>
<dbReference type="PRINTS" id="PR00599">
    <property type="entry name" value="MAPEPTIDASE"/>
</dbReference>
<dbReference type="Gene3D" id="3.90.230.10">
    <property type="entry name" value="Creatinase/methionine aminopeptidase superfamily"/>
    <property type="match status" value="1"/>
</dbReference>
<evidence type="ECO:0000256" key="1">
    <source>
        <dbReference type="ARBA" id="ARBA00000294"/>
    </source>
</evidence>
<dbReference type="OrthoDB" id="408631at2759"/>
<feature type="domain" description="Alpha/beta hydrolase fold-3" evidence="12">
    <location>
        <begin position="506"/>
        <end position="713"/>
    </location>
</feature>
<reference evidence="13 14" key="1">
    <citation type="submission" date="2019-02" db="EMBL/GenBank/DDBJ databases">
        <title>Genome sequencing of the rare red list fungi Bondarzewia mesenterica.</title>
        <authorList>
            <person name="Buettner E."/>
            <person name="Kellner H."/>
        </authorList>
    </citation>
    <scope>NUCLEOTIDE SEQUENCE [LARGE SCALE GENOMIC DNA]</scope>
    <source>
        <strain evidence="13 14">DSM 108281</strain>
    </source>
</reference>
<dbReference type="SUPFAM" id="SSF55920">
    <property type="entry name" value="Creatinase/aminopeptidase"/>
    <property type="match status" value="1"/>
</dbReference>
<gene>
    <name evidence="13" type="ORF">EW146_g6728</name>
</gene>
<organism evidence="13 14">
    <name type="scientific">Bondarzewia mesenterica</name>
    <dbReference type="NCBI Taxonomy" id="1095465"/>
    <lineage>
        <taxon>Eukaryota</taxon>
        <taxon>Fungi</taxon>
        <taxon>Dikarya</taxon>
        <taxon>Basidiomycota</taxon>
        <taxon>Agaricomycotina</taxon>
        <taxon>Agaricomycetes</taxon>
        <taxon>Russulales</taxon>
        <taxon>Bondarzewiaceae</taxon>
        <taxon>Bondarzewia</taxon>
    </lineage>
</organism>
<protein>
    <recommendedName>
        <fullName evidence="9">Methionine aminopeptidase</fullName>
        <ecNumber evidence="9">3.4.11.18</ecNumber>
    </recommendedName>
</protein>
<dbReference type="GO" id="GO:0006508">
    <property type="term" value="P:proteolysis"/>
    <property type="evidence" value="ECO:0007669"/>
    <property type="project" value="UniProtKB-KW"/>
</dbReference>
<dbReference type="GO" id="GO:0070006">
    <property type="term" value="F:metalloaminopeptidase activity"/>
    <property type="evidence" value="ECO:0007669"/>
    <property type="project" value="InterPro"/>
</dbReference>
<feature type="compositionally biased region" description="Acidic residues" evidence="10">
    <location>
        <begin position="784"/>
        <end position="803"/>
    </location>
</feature>
<keyword evidence="6 9" id="KW-0645">Protease</keyword>
<comment type="cofactor">
    <cofactor evidence="9">
        <name>Co(2+)</name>
        <dbReference type="ChEBI" id="CHEBI:48828"/>
    </cofactor>
    <cofactor evidence="9">
        <name>Zn(2+)</name>
        <dbReference type="ChEBI" id="CHEBI:29105"/>
    </cofactor>
    <cofactor evidence="9">
        <name>Mn(2+)</name>
        <dbReference type="ChEBI" id="CHEBI:29035"/>
    </cofactor>
    <cofactor evidence="9">
        <name>Fe(2+)</name>
        <dbReference type="ChEBI" id="CHEBI:29033"/>
    </cofactor>
    <text evidence="9">Binds 2 divalent metal cations per subunit. Has a high-affinity and a low affinity metal-binding site. The true nature of the physiological cofactor is under debate. The enzyme is active with cobalt, zinc, manganese or divalent iron ions.</text>
</comment>
<dbReference type="EMBL" id="SGPL01000349">
    <property type="protein sequence ID" value="THH13492.1"/>
    <property type="molecule type" value="Genomic_DNA"/>
</dbReference>
<evidence type="ECO:0000256" key="8">
    <source>
        <dbReference type="ARBA" id="ARBA00022801"/>
    </source>
</evidence>
<keyword evidence="7 9" id="KW-0479">Metal-binding</keyword>
<feature type="compositionally biased region" description="Polar residues" evidence="10">
    <location>
        <begin position="921"/>
        <end position="951"/>
    </location>
</feature>
<evidence type="ECO:0000259" key="12">
    <source>
        <dbReference type="Pfam" id="PF07859"/>
    </source>
</evidence>
<dbReference type="InterPro" id="IPR002468">
    <property type="entry name" value="Pept_M24A_MAP2"/>
</dbReference>
<dbReference type="InterPro" id="IPR013094">
    <property type="entry name" value="AB_hydrolase_3"/>
</dbReference>
<comment type="function">
    <text evidence="9">Cotranslationally removes the N-terminal methionine from nascent proteins. The N-terminal methionine is often cleaved when the second residue in the primary sequence is small and uncharged (Met-Ala-, Cys, Gly, Pro, Ser, Thr, or Val).</text>
</comment>
<dbReference type="AlphaFoldDB" id="A0A4S4LMR2"/>
<evidence type="ECO:0000256" key="4">
    <source>
        <dbReference type="ARBA" id="ARBA00022438"/>
    </source>
</evidence>
<keyword evidence="8" id="KW-0378">Hydrolase</keyword>
<dbReference type="InterPro" id="IPR000994">
    <property type="entry name" value="Pept_M24"/>
</dbReference>
<dbReference type="Proteomes" id="UP000310158">
    <property type="component" value="Unassembled WGS sequence"/>
</dbReference>
<dbReference type="GO" id="GO:0005737">
    <property type="term" value="C:cytoplasm"/>
    <property type="evidence" value="ECO:0007669"/>
    <property type="project" value="TreeGrafter"/>
</dbReference>
<accession>A0A4S4LMR2</accession>
<evidence type="ECO:0000259" key="11">
    <source>
        <dbReference type="Pfam" id="PF00557"/>
    </source>
</evidence>
<comment type="similarity">
    <text evidence="9">Belongs to the peptidase M24A family.</text>
</comment>
<comment type="cofactor">
    <cofactor evidence="2">
        <name>Mn(2+)</name>
        <dbReference type="ChEBI" id="CHEBI:29035"/>
    </cofactor>
</comment>
<feature type="compositionally biased region" description="Basic residues" evidence="10">
    <location>
        <begin position="886"/>
        <end position="903"/>
    </location>
</feature>
<dbReference type="InterPro" id="IPR050247">
    <property type="entry name" value="Met_Aminopeptidase_Type2"/>
</dbReference>
<proteinExistence type="inferred from homology"/>
<evidence type="ECO:0000256" key="2">
    <source>
        <dbReference type="ARBA" id="ARBA00001936"/>
    </source>
</evidence>
<keyword evidence="5" id="KW-0963">Cytoplasm</keyword>
<comment type="caution">
    <text evidence="13">The sequence shown here is derived from an EMBL/GenBank/DDBJ whole genome shotgun (WGS) entry which is preliminary data.</text>
</comment>
<dbReference type="SUPFAM" id="SSF53474">
    <property type="entry name" value="alpha/beta-Hydrolases"/>
    <property type="match status" value="1"/>
</dbReference>
<feature type="domain" description="Peptidase M24" evidence="11">
    <location>
        <begin position="25"/>
        <end position="222"/>
    </location>
</feature>
<dbReference type="GO" id="GO:0046872">
    <property type="term" value="F:metal ion binding"/>
    <property type="evidence" value="ECO:0007669"/>
    <property type="project" value="UniProtKB-KW"/>
</dbReference>
<dbReference type="FunFam" id="3.40.50.1820:FF:000252">
    <property type="entry name" value="Related to calmodulin-dependent protein kinase"/>
    <property type="match status" value="1"/>
</dbReference>
<dbReference type="PANTHER" id="PTHR45777:SF2">
    <property type="entry name" value="METHIONINE AMINOPEPTIDASE 2"/>
    <property type="match status" value="1"/>
</dbReference>
<evidence type="ECO:0000313" key="14">
    <source>
        <dbReference type="Proteomes" id="UP000310158"/>
    </source>
</evidence>
<evidence type="ECO:0000256" key="3">
    <source>
        <dbReference type="ARBA" id="ARBA00001954"/>
    </source>
</evidence>
<dbReference type="Pfam" id="PF07859">
    <property type="entry name" value="Abhydrolase_3"/>
    <property type="match status" value="1"/>
</dbReference>
<comment type="catalytic activity">
    <reaction evidence="1 9">
        <text>Release of N-terminal amino acids, preferentially methionine, from peptides and arylamides.</text>
        <dbReference type="EC" id="3.4.11.18"/>
    </reaction>
</comment>
<dbReference type="EC" id="3.4.11.18" evidence="9"/>
<evidence type="ECO:0000256" key="10">
    <source>
        <dbReference type="SAM" id="MobiDB-lite"/>
    </source>
</evidence>
<evidence type="ECO:0000313" key="13">
    <source>
        <dbReference type="EMBL" id="THH13492.1"/>
    </source>
</evidence>
<keyword evidence="14" id="KW-1185">Reference proteome</keyword>
<keyword evidence="4 9" id="KW-0031">Aminopeptidase</keyword>
<dbReference type="InterPro" id="IPR029058">
    <property type="entry name" value="AB_hydrolase_fold"/>
</dbReference>
<comment type="cofactor">
    <cofactor evidence="3">
        <name>Fe(2+)</name>
        <dbReference type="ChEBI" id="CHEBI:29033"/>
    </cofactor>
</comment>
<dbReference type="InterPro" id="IPR036005">
    <property type="entry name" value="Creatinase/aminopeptidase-like"/>
</dbReference>
<feature type="region of interest" description="Disordered" evidence="10">
    <location>
        <begin position="770"/>
        <end position="951"/>
    </location>
</feature>
<dbReference type="GO" id="GO:0004239">
    <property type="term" value="F:initiator methionyl aminopeptidase activity"/>
    <property type="evidence" value="ECO:0007669"/>
    <property type="project" value="UniProtKB-EC"/>
</dbReference>
<dbReference type="Pfam" id="PF00557">
    <property type="entry name" value="Peptidase_M24"/>
    <property type="match status" value="1"/>
</dbReference>
<evidence type="ECO:0000256" key="5">
    <source>
        <dbReference type="ARBA" id="ARBA00022490"/>
    </source>
</evidence>
<evidence type="ECO:0000256" key="7">
    <source>
        <dbReference type="ARBA" id="ARBA00022723"/>
    </source>
</evidence>
<dbReference type="NCBIfam" id="TIGR00501">
    <property type="entry name" value="met_pdase_II"/>
    <property type="match status" value="1"/>
</dbReference>
<dbReference type="Gene3D" id="3.40.50.1820">
    <property type="entry name" value="alpha/beta hydrolase"/>
    <property type="match status" value="1"/>
</dbReference>
<evidence type="ECO:0000256" key="6">
    <source>
        <dbReference type="ARBA" id="ARBA00022670"/>
    </source>
</evidence>
<dbReference type="PANTHER" id="PTHR45777">
    <property type="entry name" value="METHIONINE AMINOPEPTIDASE 2"/>
    <property type="match status" value="1"/>
</dbReference>
<evidence type="ECO:0000256" key="9">
    <source>
        <dbReference type="RuleBase" id="RU003653"/>
    </source>
</evidence>